<organism evidence="5 6">
    <name type="scientific">Aminobacterium colombiense (strain DSM 12261 / ALA-1)</name>
    <dbReference type="NCBI Taxonomy" id="572547"/>
    <lineage>
        <taxon>Bacteria</taxon>
        <taxon>Thermotogati</taxon>
        <taxon>Synergistota</taxon>
        <taxon>Synergistia</taxon>
        <taxon>Synergistales</taxon>
        <taxon>Aminobacteriaceae</taxon>
        <taxon>Aminobacterium</taxon>
    </lineage>
</organism>
<comment type="similarity">
    <text evidence="1">Belongs to the CdaR family.</text>
</comment>
<dbReference type="Pfam" id="PF13556">
    <property type="entry name" value="HTH_30"/>
    <property type="match status" value="1"/>
</dbReference>
<dbReference type="InterPro" id="IPR042070">
    <property type="entry name" value="PucR_C-HTH_sf"/>
</dbReference>
<evidence type="ECO:0000259" key="2">
    <source>
        <dbReference type="Pfam" id="PF07905"/>
    </source>
</evidence>
<dbReference type="EMBL" id="CP001997">
    <property type="protein sequence ID" value="ADE56353.1"/>
    <property type="molecule type" value="Genomic_DNA"/>
</dbReference>
<feature type="domain" description="PucR C-terminal helix-turn-helix" evidence="3">
    <location>
        <begin position="457"/>
        <end position="515"/>
    </location>
</feature>
<evidence type="ECO:0000259" key="4">
    <source>
        <dbReference type="Pfam" id="PF17853"/>
    </source>
</evidence>
<dbReference type="InterPro" id="IPR012914">
    <property type="entry name" value="PucR_dom"/>
</dbReference>
<dbReference type="AlphaFoldDB" id="D5ECS1"/>
<dbReference type="PANTHER" id="PTHR33744:SF1">
    <property type="entry name" value="DNA-BINDING TRANSCRIPTIONAL ACTIVATOR ADER"/>
    <property type="match status" value="1"/>
</dbReference>
<dbReference type="InterPro" id="IPR041522">
    <property type="entry name" value="CdaR_GGDEF"/>
</dbReference>
<dbReference type="Pfam" id="PF17853">
    <property type="entry name" value="GGDEF_2"/>
    <property type="match status" value="1"/>
</dbReference>
<accession>D5ECS1</accession>
<dbReference type="Proteomes" id="UP000002366">
    <property type="component" value="Chromosome"/>
</dbReference>
<dbReference type="Pfam" id="PF07905">
    <property type="entry name" value="PucR"/>
    <property type="match status" value="1"/>
</dbReference>
<dbReference type="STRING" id="572547.Amico_0206"/>
<evidence type="ECO:0000313" key="5">
    <source>
        <dbReference type="EMBL" id="ADE56353.1"/>
    </source>
</evidence>
<dbReference type="InterPro" id="IPR051448">
    <property type="entry name" value="CdaR-like_regulators"/>
</dbReference>
<sequence length="520" mass="59934">MASFLKITQFNSFKLVAGKSGITRDIKTVTVIDNLSGWENWLYGGELVLSSGFFWRDNPEELEYFIRKLYTHNAACLCIKIGRFLDHIPSNVIKVSDELSIPIITHPINYGFVDILIPTLSTILKNRELELLKSYKINKSLTNMVANGASISQIIDALQIMTNVDFAFVSPSNNECFHSSLDDNFKNNITKLPLEENLRLYNCEELKFGRNTYGYLFQNTFKKDTHSTPLFLKNSLIHGCTILKLNLQQKVSNRNIERRYKDELFFDLLLNRSSIKEVSTLLKNFFEWTPEDKFFVSIIRVESNDVTLTSKDDFDNITNVVSLKITKNIKELYGNAFSATLAHSIITISSSEKELSLNLRKKLEEQLSQLFNEIELEFGIKLIMGVGGVYDDADKIRKSYKEAQEALNLGHHSSIVFFDELGVQKLLHSLPLNELRSFFNNYLEEVLDYDKKHNLDLLKTLAKLVENNWNYRRTAKILGTHHNTVKYRVDTIQKLSGLSLDDHEDRLNIALSMRIYLNHL</sequence>
<evidence type="ECO:0000256" key="1">
    <source>
        <dbReference type="ARBA" id="ARBA00006754"/>
    </source>
</evidence>
<proteinExistence type="inferred from homology"/>
<dbReference type="PANTHER" id="PTHR33744">
    <property type="entry name" value="CARBOHYDRATE DIACID REGULATOR"/>
    <property type="match status" value="1"/>
</dbReference>
<feature type="domain" description="Purine catabolism PurC-like" evidence="2">
    <location>
        <begin position="5"/>
        <end position="121"/>
    </location>
</feature>
<dbReference type="Gene3D" id="1.10.10.2840">
    <property type="entry name" value="PucR C-terminal helix-turn-helix domain"/>
    <property type="match status" value="1"/>
</dbReference>
<dbReference type="HOGENOM" id="CLU_017436_3_0_0"/>
<evidence type="ECO:0000313" key="6">
    <source>
        <dbReference type="Proteomes" id="UP000002366"/>
    </source>
</evidence>
<dbReference type="RefSeq" id="WP_013047619.1">
    <property type="nucleotide sequence ID" value="NC_014011.1"/>
</dbReference>
<dbReference type="InterPro" id="IPR025736">
    <property type="entry name" value="PucR_C-HTH_dom"/>
</dbReference>
<dbReference type="KEGG" id="aco:Amico_0206"/>
<dbReference type="eggNOG" id="COG2508">
    <property type="taxonomic scope" value="Bacteria"/>
</dbReference>
<keyword evidence="6" id="KW-1185">Reference proteome</keyword>
<feature type="domain" description="CdaR GGDEF-like" evidence="4">
    <location>
        <begin position="286"/>
        <end position="408"/>
    </location>
</feature>
<protein>
    <submittedName>
        <fullName evidence="5">Transcriptional regulator, PucR family</fullName>
    </submittedName>
</protein>
<gene>
    <name evidence="5" type="ordered locus">Amico_0206</name>
</gene>
<reference evidence="5 6" key="1">
    <citation type="journal article" date="2010" name="Stand. Genomic Sci.">
        <title>Complete genome sequence of Aminobacterium colombiense type strain (ALA-1).</title>
        <authorList>
            <person name="Chertkov O."/>
            <person name="Sikorski J."/>
            <person name="Brambilla E."/>
            <person name="Lapidus A."/>
            <person name="Copeland A."/>
            <person name="Glavina Del Rio T."/>
            <person name="Nolan M."/>
            <person name="Lucas S."/>
            <person name="Tice H."/>
            <person name="Cheng J.F."/>
            <person name="Han C."/>
            <person name="Detter J.C."/>
            <person name="Bruce D."/>
            <person name="Tapia R."/>
            <person name="Goodwin L."/>
            <person name="Pitluck S."/>
            <person name="Liolios K."/>
            <person name="Ivanova N."/>
            <person name="Mavromatis K."/>
            <person name="Ovchinnikova G."/>
            <person name="Pati A."/>
            <person name="Chen A."/>
            <person name="Palaniappan K."/>
            <person name="Land M."/>
            <person name="Hauser L."/>
            <person name="Chang Y.J."/>
            <person name="Jeffries C.D."/>
            <person name="Spring S."/>
            <person name="Rohde M."/>
            <person name="Goker M."/>
            <person name="Bristow J."/>
            <person name="Eisen J.A."/>
            <person name="Markowitz V."/>
            <person name="Hugenholtz P."/>
            <person name="Kyrpides N.C."/>
            <person name="Klenk H.P."/>
        </authorList>
    </citation>
    <scope>NUCLEOTIDE SEQUENCE [LARGE SCALE GENOMIC DNA]</scope>
    <source>
        <strain evidence="6">DSM 12261 / ALA-1</strain>
    </source>
</reference>
<evidence type="ECO:0000259" key="3">
    <source>
        <dbReference type="Pfam" id="PF13556"/>
    </source>
</evidence>
<name>D5ECS1_AMICL</name>